<evidence type="ECO:0000313" key="3">
    <source>
        <dbReference type="Proteomes" id="UP000237440"/>
    </source>
</evidence>
<feature type="transmembrane region" description="Helical" evidence="1">
    <location>
        <begin position="268"/>
        <end position="291"/>
    </location>
</feature>
<protein>
    <recommendedName>
        <fullName evidence="4">Binary cytotoxin component</fullName>
    </recommendedName>
</protein>
<proteinExistence type="predicted"/>
<dbReference type="RefSeq" id="WP_103396371.1">
    <property type="nucleotide sequence ID" value="NZ_MUJK01000006.1"/>
</dbReference>
<dbReference type="OrthoDB" id="6844944at2"/>
<evidence type="ECO:0008006" key="4">
    <source>
        <dbReference type="Google" id="ProtNLM"/>
    </source>
</evidence>
<dbReference type="Proteomes" id="UP000237440">
    <property type="component" value="Unassembled WGS sequence"/>
</dbReference>
<dbReference type="Gene3D" id="1.20.1170.10">
    <property type="match status" value="1"/>
</dbReference>
<evidence type="ECO:0000313" key="2">
    <source>
        <dbReference type="EMBL" id="POF40783.1"/>
    </source>
</evidence>
<accession>A0A2S3VLW2</accession>
<dbReference type="AlphaFoldDB" id="A0A2S3VLW2"/>
<comment type="caution">
    <text evidence="2">The sequence shown here is derived from an EMBL/GenBank/DDBJ whole genome shotgun (WGS) entry which is preliminary data.</text>
</comment>
<reference evidence="3" key="1">
    <citation type="submission" date="2017-02" db="EMBL/GenBank/DDBJ databases">
        <authorList>
            <person name="Furmanczyk E.M."/>
        </authorList>
    </citation>
    <scope>NUCLEOTIDE SEQUENCE [LARGE SCALE GENOMIC DNA]</scope>
    <source>
        <strain evidence="3">AP3_22</strain>
    </source>
</reference>
<evidence type="ECO:0000256" key="1">
    <source>
        <dbReference type="SAM" id="Phobius"/>
    </source>
</evidence>
<keyword evidence="1" id="KW-0812">Transmembrane</keyword>
<name>A0A2S3VLW2_9PSED</name>
<gene>
    <name evidence="2" type="ORF">B0D71_20155</name>
</gene>
<organism evidence="2 3">
    <name type="scientific">Pseudomonas laurylsulfativorans</name>
    <dbReference type="NCBI Taxonomy" id="1943631"/>
    <lineage>
        <taxon>Bacteria</taxon>
        <taxon>Pseudomonadati</taxon>
        <taxon>Pseudomonadota</taxon>
        <taxon>Gammaproteobacteria</taxon>
        <taxon>Pseudomonadales</taxon>
        <taxon>Pseudomonadaceae</taxon>
        <taxon>Pseudomonas</taxon>
    </lineage>
</organism>
<keyword evidence="1" id="KW-0472">Membrane</keyword>
<keyword evidence="1" id="KW-1133">Transmembrane helix</keyword>
<dbReference type="SUPFAM" id="SSF58100">
    <property type="entry name" value="Bacterial hemolysins"/>
    <property type="match status" value="1"/>
</dbReference>
<dbReference type="NCBIfam" id="NF033928">
    <property type="entry name" value="alph_xenorhab_A"/>
    <property type="match status" value="1"/>
</dbReference>
<keyword evidence="3" id="KW-1185">Reference proteome</keyword>
<dbReference type="CDD" id="cd22657">
    <property type="entry name" value="ClyA_XaxA-like"/>
    <property type="match status" value="1"/>
</dbReference>
<dbReference type="EMBL" id="MUJK01000006">
    <property type="protein sequence ID" value="POF40783.1"/>
    <property type="molecule type" value="Genomic_DNA"/>
</dbReference>
<sequence length="409" mass="45846">MEIDLEAAAKELEARGEQVFSKLEGLSSIVDAARFVPVQYFEKKVENIDDETFIVKKNHVVMIKRYVRAGLSLPVNISEIETYLGYKNVGHRLLEPTSMQQFYQEIHSHALSWSTLERETKNVGNRLDLFASNFFETGSAIINLLKETETYKRVEGNIDSLSDDEKTQLASIPLSSTDTKRVESLRKALKFAKKDVAEFYLAVADVNALAVEFSRKISDELLIKLALKMNAVDEESIDKHEGIDELRKQIKELDETIAEKQTEYDYQVGYAFTGLVFGPLGLIVTGGIFGADAEKTRAQKNELLEQKNRLVVQMSAARLSQNLITLTTNFSEMRALMKDAENGIKCIEDVLGIVWNSLGVSLDGFEDGASDLDLILLVLNLQAIFNPWKTIQGHAHALSTVFNQVVEGE</sequence>